<dbReference type="GO" id="GO:0005886">
    <property type="term" value="C:plasma membrane"/>
    <property type="evidence" value="ECO:0007669"/>
    <property type="project" value="UniProtKB-SubCell"/>
</dbReference>
<keyword evidence="3 9" id="KW-0808">Transferase</keyword>
<evidence type="ECO:0000256" key="5">
    <source>
        <dbReference type="ARBA" id="ARBA00022989"/>
    </source>
</evidence>
<dbReference type="CDD" id="cd13957">
    <property type="entry name" value="PT_UbiA_Cox10"/>
    <property type="match status" value="1"/>
</dbReference>
<accession>A0A6M1SXY6</accession>
<evidence type="ECO:0000256" key="2">
    <source>
        <dbReference type="ARBA" id="ARBA00022475"/>
    </source>
</evidence>
<feature type="transmembrane region" description="Helical" evidence="9">
    <location>
        <begin position="104"/>
        <end position="137"/>
    </location>
</feature>
<reference evidence="10 11" key="1">
    <citation type="submission" date="2020-02" db="EMBL/GenBank/DDBJ databases">
        <title>Aliifodinibius halophilus 2W32, complete genome.</title>
        <authorList>
            <person name="Li Y."/>
            <person name="Wu S."/>
        </authorList>
    </citation>
    <scope>NUCLEOTIDE SEQUENCE [LARGE SCALE GENOMIC DNA]</scope>
    <source>
        <strain evidence="10 11">2W32</strain>
    </source>
</reference>
<keyword evidence="2 9" id="KW-1003">Cell membrane</keyword>
<evidence type="ECO:0000256" key="4">
    <source>
        <dbReference type="ARBA" id="ARBA00022692"/>
    </source>
</evidence>
<gene>
    <name evidence="10" type="primary">cyoE</name>
    <name evidence="9" type="synonym">ctaB</name>
    <name evidence="10" type="ORF">G3569_07855</name>
</gene>
<dbReference type="InterPro" id="IPR000537">
    <property type="entry name" value="UbiA_prenyltransferase"/>
</dbReference>
<dbReference type="PANTHER" id="PTHR43448">
    <property type="entry name" value="PROTOHEME IX FARNESYLTRANSFERASE, MITOCHONDRIAL"/>
    <property type="match status" value="1"/>
</dbReference>
<dbReference type="UniPathway" id="UPA00834">
    <property type="reaction ID" value="UER00712"/>
</dbReference>
<dbReference type="PANTHER" id="PTHR43448:SF2">
    <property type="entry name" value="PROTOHEME IX FARNESYLTRANSFERASE, MITOCHONDRIAL"/>
    <property type="match status" value="1"/>
</dbReference>
<protein>
    <recommendedName>
        <fullName evidence="9">Protoheme IX farnesyltransferase</fullName>
        <ecNumber evidence="9">2.5.1.141</ecNumber>
    </recommendedName>
    <alternativeName>
        <fullName evidence="9">Heme B farnesyltransferase</fullName>
    </alternativeName>
    <alternativeName>
        <fullName evidence="9">Heme O synthase</fullName>
    </alternativeName>
</protein>
<dbReference type="NCBIfam" id="TIGR01473">
    <property type="entry name" value="cyoE_ctaB"/>
    <property type="match status" value="1"/>
</dbReference>
<name>A0A6M1SXY6_9BACT</name>
<comment type="subcellular location">
    <subcellularLocation>
        <location evidence="9">Cell membrane</location>
        <topology evidence="9">Multi-pass membrane protein</topology>
    </subcellularLocation>
    <subcellularLocation>
        <location evidence="1">Membrane</location>
        <topology evidence="1">Multi-pass membrane protein</topology>
    </subcellularLocation>
</comment>
<dbReference type="InterPro" id="IPR044878">
    <property type="entry name" value="UbiA_sf"/>
</dbReference>
<comment type="catalytic activity">
    <reaction evidence="8 9">
        <text>heme b + (2E,6E)-farnesyl diphosphate + H2O = Fe(II)-heme o + diphosphate</text>
        <dbReference type="Rhea" id="RHEA:28070"/>
        <dbReference type="ChEBI" id="CHEBI:15377"/>
        <dbReference type="ChEBI" id="CHEBI:33019"/>
        <dbReference type="ChEBI" id="CHEBI:60344"/>
        <dbReference type="ChEBI" id="CHEBI:60530"/>
        <dbReference type="ChEBI" id="CHEBI:175763"/>
        <dbReference type="EC" id="2.5.1.141"/>
    </reaction>
</comment>
<evidence type="ECO:0000313" key="10">
    <source>
        <dbReference type="EMBL" id="NGP88266.1"/>
    </source>
</evidence>
<feature type="transmembrane region" description="Helical" evidence="9">
    <location>
        <begin position="180"/>
        <end position="200"/>
    </location>
</feature>
<organism evidence="10 11">
    <name type="scientific">Fodinibius halophilus</name>
    <dbReference type="NCBI Taxonomy" id="1736908"/>
    <lineage>
        <taxon>Bacteria</taxon>
        <taxon>Pseudomonadati</taxon>
        <taxon>Balneolota</taxon>
        <taxon>Balneolia</taxon>
        <taxon>Balneolales</taxon>
        <taxon>Balneolaceae</taxon>
        <taxon>Fodinibius</taxon>
    </lineage>
</organism>
<dbReference type="GO" id="GO:0008495">
    <property type="term" value="F:protoheme IX farnesyltransferase activity"/>
    <property type="evidence" value="ECO:0007669"/>
    <property type="project" value="UniProtKB-UniRule"/>
</dbReference>
<dbReference type="Proteomes" id="UP000479132">
    <property type="component" value="Unassembled WGS sequence"/>
</dbReference>
<keyword evidence="11" id="KW-1185">Reference proteome</keyword>
<keyword evidence="4 9" id="KW-0812">Transmembrane</keyword>
<dbReference type="GO" id="GO:0048034">
    <property type="term" value="P:heme O biosynthetic process"/>
    <property type="evidence" value="ECO:0007669"/>
    <property type="project" value="UniProtKB-UniRule"/>
</dbReference>
<comment type="function">
    <text evidence="9">Converts heme B (protoheme IX) to heme O by substitution of the vinyl group on carbon 2 of heme B porphyrin ring with a hydroxyethyl farnesyl side group.</text>
</comment>
<dbReference type="GO" id="GO:0006784">
    <property type="term" value="P:heme A biosynthetic process"/>
    <property type="evidence" value="ECO:0007669"/>
    <property type="project" value="TreeGrafter"/>
</dbReference>
<keyword evidence="5 9" id="KW-1133">Transmembrane helix</keyword>
<feature type="transmembrane region" description="Helical" evidence="9">
    <location>
        <begin position="29"/>
        <end position="46"/>
    </location>
</feature>
<dbReference type="EC" id="2.5.1.141" evidence="9"/>
<evidence type="ECO:0000313" key="11">
    <source>
        <dbReference type="Proteomes" id="UP000479132"/>
    </source>
</evidence>
<dbReference type="Gene3D" id="1.10.357.140">
    <property type="entry name" value="UbiA prenyltransferase"/>
    <property type="match status" value="1"/>
</dbReference>
<evidence type="ECO:0000256" key="8">
    <source>
        <dbReference type="ARBA" id="ARBA00047690"/>
    </source>
</evidence>
<dbReference type="Pfam" id="PF01040">
    <property type="entry name" value="UbiA"/>
    <property type="match status" value="1"/>
</dbReference>
<evidence type="ECO:0000256" key="7">
    <source>
        <dbReference type="ARBA" id="ARBA00023136"/>
    </source>
</evidence>
<sequence length="303" mass="33295">MRMKLITDSTLSKFLNTEVISAYYELTKPGITLTVLASMIIGFVLGSGSEINYILMLHAALGTWLIASGTAAHNQFMEWRYDGQMKRTQSRPVPASKISPKQSVIFSMTLIATGLIYLISVVNIVAGAVSLLTTLIYLGVYTPMKRVSVVNVFIGAVPGALPPVGGWAAATGHLGSTAMWILFAIVFLWQVPHVMAIAWVCKDDYSGAGFKMLPKNDPKGYKASALILPCLIVLLPVCYGLYHVDMNSWLYLAGSLICSLFFLYYGVIFTIKRDKPSAKKLMFASFGYLPLIWVFVILDLLLL</sequence>
<keyword evidence="6 9" id="KW-0350">Heme biosynthesis</keyword>
<feature type="transmembrane region" description="Helical" evidence="9">
    <location>
        <begin position="53"/>
        <end position="72"/>
    </location>
</feature>
<evidence type="ECO:0000256" key="6">
    <source>
        <dbReference type="ARBA" id="ARBA00023133"/>
    </source>
</evidence>
<dbReference type="InterPro" id="IPR006369">
    <property type="entry name" value="Protohaem_IX_farnesylTrfase"/>
</dbReference>
<comment type="caution">
    <text evidence="10">The sequence shown here is derived from an EMBL/GenBank/DDBJ whole genome shotgun (WGS) entry which is preliminary data.</text>
</comment>
<feature type="transmembrane region" description="Helical" evidence="9">
    <location>
        <begin position="281"/>
        <end position="302"/>
    </location>
</feature>
<proteinExistence type="inferred from homology"/>
<comment type="similarity">
    <text evidence="9">Belongs to the UbiA prenyltransferase family. Protoheme IX farnesyltransferase subfamily.</text>
</comment>
<comment type="pathway">
    <text evidence="9">Porphyrin-containing compound metabolism; heme O biosynthesis; heme O from protoheme: step 1/1.</text>
</comment>
<feature type="transmembrane region" description="Helical" evidence="9">
    <location>
        <begin position="149"/>
        <end position="168"/>
    </location>
</feature>
<evidence type="ECO:0000256" key="1">
    <source>
        <dbReference type="ARBA" id="ARBA00004141"/>
    </source>
</evidence>
<dbReference type="HAMAP" id="MF_00154">
    <property type="entry name" value="CyoE_CtaB"/>
    <property type="match status" value="1"/>
</dbReference>
<dbReference type="AlphaFoldDB" id="A0A6M1SXY6"/>
<feature type="transmembrane region" description="Helical" evidence="9">
    <location>
        <begin position="248"/>
        <end position="269"/>
    </location>
</feature>
<feature type="transmembrane region" description="Helical" evidence="9">
    <location>
        <begin position="221"/>
        <end position="242"/>
    </location>
</feature>
<comment type="miscellaneous">
    <text evidence="9">Carbon 2 of the heme B porphyrin ring is defined according to the Fischer nomenclature.</text>
</comment>
<evidence type="ECO:0000256" key="3">
    <source>
        <dbReference type="ARBA" id="ARBA00022679"/>
    </source>
</evidence>
<keyword evidence="7 9" id="KW-0472">Membrane</keyword>
<evidence type="ECO:0000256" key="9">
    <source>
        <dbReference type="HAMAP-Rule" id="MF_00154"/>
    </source>
</evidence>
<dbReference type="EMBL" id="JAALLS010000008">
    <property type="protein sequence ID" value="NGP88266.1"/>
    <property type="molecule type" value="Genomic_DNA"/>
</dbReference>